<dbReference type="PROSITE" id="PS50995">
    <property type="entry name" value="HTH_MARR_2"/>
    <property type="match status" value="1"/>
</dbReference>
<dbReference type="PRINTS" id="PR00598">
    <property type="entry name" value="HTHMARR"/>
</dbReference>
<dbReference type="SMART" id="SM00347">
    <property type="entry name" value="HTH_MARR"/>
    <property type="match status" value="1"/>
</dbReference>
<dbReference type="GO" id="GO:0003700">
    <property type="term" value="F:DNA-binding transcription factor activity"/>
    <property type="evidence" value="ECO:0007669"/>
    <property type="project" value="InterPro"/>
</dbReference>
<evidence type="ECO:0000313" key="3">
    <source>
        <dbReference type="EMBL" id="NIH55295.1"/>
    </source>
</evidence>
<evidence type="ECO:0000313" key="4">
    <source>
        <dbReference type="Proteomes" id="UP000541033"/>
    </source>
</evidence>
<dbReference type="EMBL" id="JAAMOX010000004">
    <property type="protein sequence ID" value="NIH55295.1"/>
    <property type="molecule type" value="Genomic_DNA"/>
</dbReference>
<dbReference type="Pfam" id="PF01047">
    <property type="entry name" value="MarR"/>
    <property type="match status" value="1"/>
</dbReference>
<evidence type="ECO:0000259" key="2">
    <source>
        <dbReference type="PROSITE" id="PS50995"/>
    </source>
</evidence>
<accession>A0A7X5R4R3</accession>
<dbReference type="GO" id="GO:0003677">
    <property type="term" value="F:DNA binding"/>
    <property type="evidence" value="ECO:0007669"/>
    <property type="project" value="UniProtKB-KW"/>
</dbReference>
<dbReference type="GO" id="GO:0006950">
    <property type="term" value="P:response to stress"/>
    <property type="evidence" value="ECO:0007669"/>
    <property type="project" value="TreeGrafter"/>
</dbReference>
<organism evidence="3 4">
    <name type="scientific">Lysinibacter cavernae</name>
    <dbReference type="NCBI Taxonomy" id="1640652"/>
    <lineage>
        <taxon>Bacteria</taxon>
        <taxon>Bacillati</taxon>
        <taxon>Actinomycetota</taxon>
        <taxon>Actinomycetes</taxon>
        <taxon>Micrococcales</taxon>
        <taxon>Microbacteriaceae</taxon>
        <taxon>Lysinibacter</taxon>
    </lineage>
</organism>
<dbReference type="InterPro" id="IPR000835">
    <property type="entry name" value="HTH_MarR-typ"/>
</dbReference>
<keyword evidence="3" id="KW-0238">DNA-binding</keyword>
<dbReference type="PANTHER" id="PTHR33164">
    <property type="entry name" value="TRANSCRIPTIONAL REGULATOR, MARR FAMILY"/>
    <property type="match status" value="1"/>
</dbReference>
<comment type="subcellular location">
    <subcellularLocation>
        <location evidence="1">Cytoplasm</location>
    </subcellularLocation>
</comment>
<dbReference type="GO" id="GO:0005737">
    <property type="term" value="C:cytoplasm"/>
    <property type="evidence" value="ECO:0007669"/>
    <property type="project" value="UniProtKB-SubCell"/>
</dbReference>
<sequence>MTKKDDNLMALDKQICFALTVASRSVVSAYRDVLAPLGITHPQYLVLLALWENEPLSLSKLSALLRQEAGTLSPLVKRLEHQGLLTRSRLPNDERTLSIALTERGREMRNEASDIPTKMAERLGMSHKEIADLHASMMRLIEHTANYEAQAKASAK</sequence>
<feature type="domain" description="HTH marR-type" evidence="2">
    <location>
        <begin position="12"/>
        <end position="142"/>
    </location>
</feature>
<dbReference type="SUPFAM" id="SSF46785">
    <property type="entry name" value="Winged helix' DNA-binding domain"/>
    <property type="match status" value="1"/>
</dbReference>
<name>A0A7X5R4R3_9MICO</name>
<dbReference type="AlphaFoldDB" id="A0A7X5R4R3"/>
<dbReference type="RefSeq" id="WP_341777989.1">
    <property type="nucleotide sequence ID" value="NZ_JAAMOX010000004.1"/>
</dbReference>
<dbReference type="Proteomes" id="UP000541033">
    <property type="component" value="Unassembled WGS sequence"/>
</dbReference>
<gene>
    <name evidence="3" type="ORF">FHX76_003216</name>
</gene>
<evidence type="ECO:0000256" key="1">
    <source>
        <dbReference type="ARBA" id="ARBA00004496"/>
    </source>
</evidence>
<protein>
    <submittedName>
        <fullName evidence="3">DNA-binding MarR family transcriptional regulator</fullName>
    </submittedName>
</protein>
<comment type="caution">
    <text evidence="3">The sequence shown here is derived from an EMBL/GenBank/DDBJ whole genome shotgun (WGS) entry which is preliminary data.</text>
</comment>
<dbReference type="InterPro" id="IPR036388">
    <property type="entry name" value="WH-like_DNA-bd_sf"/>
</dbReference>
<proteinExistence type="predicted"/>
<dbReference type="PANTHER" id="PTHR33164:SF5">
    <property type="entry name" value="ORGANIC HYDROPEROXIDE RESISTANCE TRANSCRIPTIONAL REGULATOR"/>
    <property type="match status" value="1"/>
</dbReference>
<dbReference type="InterPro" id="IPR036390">
    <property type="entry name" value="WH_DNA-bd_sf"/>
</dbReference>
<reference evidence="3 4" key="1">
    <citation type="submission" date="2020-02" db="EMBL/GenBank/DDBJ databases">
        <title>Sequencing the genomes of 1000 actinobacteria strains.</title>
        <authorList>
            <person name="Klenk H.-P."/>
        </authorList>
    </citation>
    <scope>NUCLEOTIDE SEQUENCE [LARGE SCALE GENOMIC DNA]</scope>
    <source>
        <strain evidence="3 4">DSM 27960</strain>
    </source>
</reference>
<dbReference type="InterPro" id="IPR039422">
    <property type="entry name" value="MarR/SlyA-like"/>
</dbReference>
<keyword evidence="4" id="KW-1185">Reference proteome</keyword>
<dbReference type="Gene3D" id="1.10.10.10">
    <property type="entry name" value="Winged helix-like DNA-binding domain superfamily/Winged helix DNA-binding domain"/>
    <property type="match status" value="1"/>
</dbReference>